<evidence type="ECO:0000313" key="3">
    <source>
        <dbReference type="Proteomes" id="UP000256645"/>
    </source>
</evidence>
<feature type="region of interest" description="Disordered" evidence="1">
    <location>
        <begin position="1"/>
        <end position="70"/>
    </location>
</feature>
<organism evidence="2 3">
    <name type="scientific">Coleophoma cylindrospora</name>
    <dbReference type="NCBI Taxonomy" id="1849047"/>
    <lineage>
        <taxon>Eukaryota</taxon>
        <taxon>Fungi</taxon>
        <taxon>Dikarya</taxon>
        <taxon>Ascomycota</taxon>
        <taxon>Pezizomycotina</taxon>
        <taxon>Leotiomycetes</taxon>
        <taxon>Helotiales</taxon>
        <taxon>Dermateaceae</taxon>
        <taxon>Coleophoma</taxon>
    </lineage>
</organism>
<reference evidence="2 3" key="1">
    <citation type="journal article" date="2018" name="IMA Fungus">
        <title>IMA Genome-F 9: Draft genome sequence of Annulohypoxylon stygium, Aspergillus mulundensis, Berkeleyomyces basicola (syn. Thielaviopsis basicola), Ceratocystis smalleyi, two Cercospora beticola strains, Coleophoma cylindrospora, Fusarium fracticaudum, Phialophora cf. hyalina, and Morchella septimelata.</title>
        <authorList>
            <person name="Wingfield B.D."/>
            <person name="Bills G.F."/>
            <person name="Dong Y."/>
            <person name="Huang W."/>
            <person name="Nel W.J."/>
            <person name="Swalarsk-Parry B.S."/>
            <person name="Vaghefi N."/>
            <person name="Wilken P.M."/>
            <person name="An Z."/>
            <person name="de Beer Z.W."/>
            <person name="De Vos L."/>
            <person name="Chen L."/>
            <person name="Duong T.A."/>
            <person name="Gao Y."/>
            <person name="Hammerbacher A."/>
            <person name="Kikkert J.R."/>
            <person name="Li Y."/>
            <person name="Li H."/>
            <person name="Li K."/>
            <person name="Li Q."/>
            <person name="Liu X."/>
            <person name="Ma X."/>
            <person name="Naidoo K."/>
            <person name="Pethybridge S.J."/>
            <person name="Sun J."/>
            <person name="Steenkamp E.T."/>
            <person name="van der Nest M.A."/>
            <person name="van Wyk S."/>
            <person name="Wingfield M.J."/>
            <person name="Xiong C."/>
            <person name="Yue Q."/>
            <person name="Zhang X."/>
        </authorList>
    </citation>
    <scope>NUCLEOTIDE SEQUENCE [LARGE SCALE GENOMIC DNA]</scope>
    <source>
        <strain evidence="2 3">BP6252</strain>
    </source>
</reference>
<protein>
    <submittedName>
        <fullName evidence="2">Uncharacterized protein</fullName>
    </submittedName>
</protein>
<keyword evidence="3" id="KW-1185">Reference proteome</keyword>
<dbReference type="Proteomes" id="UP000256645">
    <property type="component" value="Unassembled WGS sequence"/>
</dbReference>
<dbReference type="AlphaFoldDB" id="A0A3D8QNT4"/>
<proteinExistence type="predicted"/>
<dbReference type="EMBL" id="PDLM01000013">
    <property type="protein sequence ID" value="RDW63300.1"/>
    <property type="molecule type" value="Genomic_DNA"/>
</dbReference>
<comment type="caution">
    <text evidence="2">The sequence shown here is derived from an EMBL/GenBank/DDBJ whole genome shotgun (WGS) entry which is preliminary data.</text>
</comment>
<accession>A0A3D8QNT4</accession>
<sequence>MIAPDDEFHRAFAEEKKSIAASQIGDHDREEEATDGPGQGRDEVRREQGPRGDRHSHAGMMTCLNEDTRR</sequence>
<evidence type="ECO:0000313" key="2">
    <source>
        <dbReference type="EMBL" id="RDW63300.1"/>
    </source>
</evidence>
<evidence type="ECO:0000256" key="1">
    <source>
        <dbReference type="SAM" id="MobiDB-lite"/>
    </source>
</evidence>
<feature type="compositionally biased region" description="Basic and acidic residues" evidence="1">
    <location>
        <begin position="1"/>
        <end position="18"/>
    </location>
</feature>
<feature type="compositionally biased region" description="Basic and acidic residues" evidence="1">
    <location>
        <begin position="40"/>
        <end position="56"/>
    </location>
</feature>
<gene>
    <name evidence="2" type="ORF">BP6252_10845</name>
</gene>
<name>A0A3D8QNT4_9HELO</name>